<evidence type="ECO:0000256" key="5">
    <source>
        <dbReference type="ARBA" id="ARBA00023136"/>
    </source>
</evidence>
<reference evidence="8 9" key="2">
    <citation type="submission" date="2024-05" db="EMBL/GenBank/DDBJ databases">
        <authorList>
            <person name="Chen Y."/>
            <person name="Shah S."/>
            <person name="Dougan E. K."/>
            <person name="Thang M."/>
            <person name="Chan C."/>
        </authorList>
    </citation>
    <scope>NUCLEOTIDE SEQUENCE [LARGE SCALE GENOMIC DNA]</scope>
</reference>
<dbReference type="InterPro" id="IPR044644">
    <property type="entry name" value="DinF-like"/>
</dbReference>
<proteinExistence type="inferred from homology"/>
<dbReference type="EMBL" id="CAMXCT020003059">
    <property type="protein sequence ID" value="CAL1155562.1"/>
    <property type="molecule type" value="Genomic_DNA"/>
</dbReference>
<dbReference type="AlphaFoldDB" id="A0A9P1G9J0"/>
<reference evidence="7" key="1">
    <citation type="submission" date="2022-10" db="EMBL/GenBank/DDBJ databases">
        <authorList>
            <person name="Chen Y."/>
            <person name="Dougan E. K."/>
            <person name="Chan C."/>
            <person name="Rhodes N."/>
            <person name="Thang M."/>
        </authorList>
    </citation>
    <scope>NUCLEOTIDE SEQUENCE</scope>
</reference>
<dbReference type="PANTHER" id="PTHR42893">
    <property type="entry name" value="PROTEIN DETOXIFICATION 44, CHLOROPLASTIC-RELATED"/>
    <property type="match status" value="1"/>
</dbReference>
<comment type="similarity">
    <text evidence="2">Belongs to the multi antimicrobial extrusion (MATE) (TC 2.A.66.1) family.</text>
</comment>
<protein>
    <submittedName>
        <fullName evidence="8">Protein DETOXIFICATION 45, chloroplastic (AtDTX45) (Multidrug and toxic compound extrusion protein 45) (MATE protein 45)</fullName>
    </submittedName>
</protein>
<feature type="transmembrane region" description="Helical" evidence="6">
    <location>
        <begin position="130"/>
        <end position="156"/>
    </location>
</feature>
<dbReference type="OrthoDB" id="2126698at2759"/>
<evidence type="ECO:0000313" key="8">
    <source>
        <dbReference type="EMBL" id="CAL4789499.1"/>
    </source>
</evidence>
<evidence type="ECO:0000256" key="3">
    <source>
        <dbReference type="ARBA" id="ARBA00022692"/>
    </source>
</evidence>
<keyword evidence="3 6" id="KW-0812">Transmembrane</keyword>
<evidence type="ECO:0000256" key="2">
    <source>
        <dbReference type="ARBA" id="ARBA00010199"/>
    </source>
</evidence>
<name>A0A9P1G9J0_9DINO</name>
<evidence type="ECO:0000313" key="9">
    <source>
        <dbReference type="Proteomes" id="UP001152797"/>
    </source>
</evidence>
<keyword evidence="9" id="KW-1185">Reference proteome</keyword>
<evidence type="ECO:0000256" key="4">
    <source>
        <dbReference type="ARBA" id="ARBA00022989"/>
    </source>
</evidence>
<dbReference type="Proteomes" id="UP001152797">
    <property type="component" value="Unassembled WGS sequence"/>
</dbReference>
<dbReference type="EMBL" id="CAMXCT030003059">
    <property type="protein sequence ID" value="CAL4789499.1"/>
    <property type="molecule type" value="Genomic_DNA"/>
</dbReference>
<evidence type="ECO:0000256" key="1">
    <source>
        <dbReference type="ARBA" id="ARBA00004141"/>
    </source>
</evidence>
<accession>A0A9P1G9J0</accession>
<keyword evidence="5 6" id="KW-0472">Membrane</keyword>
<dbReference type="EMBL" id="CAMXCT010003059">
    <property type="protein sequence ID" value="CAI4002187.1"/>
    <property type="molecule type" value="Genomic_DNA"/>
</dbReference>
<evidence type="ECO:0000313" key="7">
    <source>
        <dbReference type="EMBL" id="CAI4002187.1"/>
    </source>
</evidence>
<comment type="caution">
    <text evidence="7">The sequence shown here is derived from an EMBL/GenBank/DDBJ whole genome shotgun (WGS) entry which is preliminary data.</text>
</comment>
<feature type="transmembrane region" description="Helical" evidence="6">
    <location>
        <begin position="6"/>
        <end position="25"/>
    </location>
</feature>
<comment type="subcellular location">
    <subcellularLocation>
        <location evidence="1">Membrane</location>
        <topology evidence="1">Multi-pass membrane protein</topology>
    </subcellularLocation>
</comment>
<gene>
    <name evidence="7" type="ORF">C1SCF055_LOCUS28157</name>
</gene>
<evidence type="ECO:0000256" key="6">
    <source>
        <dbReference type="SAM" id="Phobius"/>
    </source>
</evidence>
<organism evidence="7">
    <name type="scientific">Cladocopium goreaui</name>
    <dbReference type="NCBI Taxonomy" id="2562237"/>
    <lineage>
        <taxon>Eukaryota</taxon>
        <taxon>Sar</taxon>
        <taxon>Alveolata</taxon>
        <taxon>Dinophyceae</taxon>
        <taxon>Suessiales</taxon>
        <taxon>Symbiodiniaceae</taxon>
        <taxon>Cladocopium</taxon>
    </lineage>
</organism>
<dbReference type="PANTHER" id="PTHR42893:SF46">
    <property type="entry name" value="PROTEIN DETOXIFICATION 44, CHLOROPLASTIC"/>
    <property type="match status" value="1"/>
</dbReference>
<sequence>MGVSGVALASTVAELCSALVFVALLRRRGLLAPKPALPAISTMKSFIQNGIAVQVRSVTTNLMFLLAVRRVTMMDPSGVQAAAYQVTQQFWNLAGFISQALSSSGAGLIPNKYYDQNAGVDDARRLADRLYLWGCCLGILLCLLQLACLPLVGILAPIKEVQEAARTPAILAAILQILNGTWGPKTGERRPAGAVFAGEGILVGLKAYRWLAASSGIGCACMVTCLYLFGNDALTGLWLGLYLFNLSRLVASLSHRFRYGPLAQREATAMELMPPQLATQVKYVLPVLHERCSAIFRPAKAPKVASDQLQEQRKGNYGGVETKCGSAEMAGYDFVLPIGYERPWERRGVAEASEADPYLLQTYDVRFGNALLLATHNLFFGDRFSVLSPNYGGAAYRTLRNLVVPLPFTLNCRAWRHAKSSLRRFRVSFAGSQNGETRRLIHRAAVKLQDAGFTDLAVRFVVEDEARAKLAKEPASVLGAWFGDDVRSFDDLLLKSYFCLVLPGDVSDLVMG</sequence>
<dbReference type="GO" id="GO:0016020">
    <property type="term" value="C:membrane"/>
    <property type="evidence" value="ECO:0007669"/>
    <property type="project" value="UniProtKB-SubCell"/>
</dbReference>
<keyword evidence="4 6" id="KW-1133">Transmembrane helix</keyword>